<keyword evidence="2" id="KW-0732">Signal</keyword>
<accession>A0AAD5K0W0</accession>
<comment type="caution">
    <text evidence="3">The sequence shown here is derived from an EMBL/GenBank/DDBJ whole genome shotgun (WGS) entry which is preliminary data.</text>
</comment>
<feature type="compositionally biased region" description="Acidic residues" evidence="1">
    <location>
        <begin position="160"/>
        <end position="179"/>
    </location>
</feature>
<reference evidence="3" key="2">
    <citation type="submission" date="2023-02" db="EMBL/GenBank/DDBJ databases">
        <authorList>
            <consortium name="DOE Joint Genome Institute"/>
            <person name="Mondo S.J."/>
            <person name="Chang Y."/>
            <person name="Wang Y."/>
            <person name="Ahrendt S."/>
            <person name="Andreopoulos W."/>
            <person name="Barry K."/>
            <person name="Beard J."/>
            <person name="Benny G.L."/>
            <person name="Blankenship S."/>
            <person name="Bonito G."/>
            <person name="Cuomo C."/>
            <person name="Desiro A."/>
            <person name="Gervers K.A."/>
            <person name="Hundley H."/>
            <person name="Kuo A."/>
            <person name="LaButti K."/>
            <person name="Lang B.F."/>
            <person name="Lipzen A."/>
            <person name="O'Donnell K."/>
            <person name="Pangilinan J."/>
            <person name="Reynolds N."/>
            <person name="Sandor L."/>
            <person name="Smith M.W."/>
            <person name="Tsang A."/>
            <person name="Grigoriev I.V."/>
            <person name="Stajich J.E."/>
            <person name="Spatafora J.W."/>
        </authorList>
    </citation>
    <scope>NUCLEOTIDE SEQUENCE</scope>
    <source>
        <strain evidence="3">RSA 2281</strain>
    </source>
</reference>
<evidence type="ECO:0000256" key="2">
    <source>
        <dbReference type="SAM" id="SignalP"/>
    </source>
</evidence>
<evidence type="ECO:0000313" key="4">
    <source>
        <dbReference type="Proteomes" id="UP001209540"/>
    </source>
</evidence>
<keyword evidence="4" id="KW-1185">Reference proteome</keyword>
<name>A0AAD5K0W0_9FUNG</name>
<feature type="region of interest" description="Disordered" evidence="1">
    <location>
        <begin position="73"/>
        <end position="190"/>
    </location>
</feature>
<dbReference type="EMBL" id="JAIXMP010000013">
    <property type="protein sequence ID" value="KAI9263389.1"/>
    <property type="molecule type" value="Genomic_DNA"/>
</dbReference>
<feature type="compositionally biased region" description="Acidic residues" evidence="1">
    <location>
        <begin position="73"/>
        <end position="88"/>
    </location>
</feature>
<feature type="compositionally biased region" description="Polar residues" evidence="1">
    <location>
        <begin position="93"/>
        <end position="109"/>
    </location>
</feature>
<dbReference type="Proteomes" id="UP001209540">
    <property type="component" value="Unassembled WGS sequence"/>
</dbReference>
<feature type="signal peptide" evidence="2">
    <location>
        <begin position="1"/>
        <end position="23"/>
    </location>
</feature>
<proteinExistence type="predicted"/>
<feature type="chain" id="PRO_5042175668" evidence="2">
    <location>
        <begin position="24"/>
        <end position="190"/>
    </location>
</feature>
<sequence length="190" mass="19669">MHFYYISLTLAAVVALGSLSVHADTTGHGALGIPESQNTNDRNLARRYGIRAYYAKRQTGNGSPAGTAYIQSEEEADENENEAEENESAENAVSQQAGSAVSDPTRTTTNGGGLAPRGFALGEPDENEDELDEDESPQVSSAGPGRTGVGRGTAVAAGEANEEEADENEADENEADEDGGFAPAGFAGQA</sequence>
<evidence type="ECO:0000313" key="3">
    <source>
        <dbReference type="EMBL" id="KAI9263389.1"/>
    </source>
</evidence>
<dbReference type="AlphaFoldDB" id="A0AAD5K0W0"/>
<feature type="compositionally biased region" description="Low complexity" evidence="1">
    <location>
        <begin position="180"/>
        <end position="190"/>
    </location>
</feature>
<protein>
    <submittedName>
        <fullName evidence="3">Uncharacterized protein</fullName>
    </submittedName>
</protein>
<reference evidence="3" key="1">
    <citation type="journal article" date="2022" name="IScience">
        <title>Evolution of zygomycete secretomes and the origins of terrestrial fungal ecologies.</title>
        <authorList>
            <person name="Chang Y."/>
            <person name="Wang Y."/>
            <person name="Mondo S."/>
            <person name="Ahrendt S."/>
            <person name="Andreopoulos W."/>
            <person name="Barry K."/>
            <person name="Beard J."/>
            <person name="Benny G.L."/>
            <person name="Blankenship S."/>
            <person name="Bonito G."/>
            <person name="Cuomo C."/>
            <person name="Desiro A."/>
            <person name="Gervers K.A."/>
            <person name="Hundley H."/>
            <person name="Kuo A."/>
            <person name="LaButti K."/>
            <person name="Lang B.F."/>
            <person name="Lipzen A."/>
            <person name="O'Donnell K."/>
            <person name="Pangilinan J."/>
            <person name="Reynolds N."/>
            <person name="Sandor L."/>
            <person name="Smith M.E."/>
            <person name="Tsang A."/>
            <person name="Grigoriev I.V."/>
            <person name="Stajich J.E."/>
            <person name="Spatafora J.W."/>
        </authorList>
    </citation>
    <scope>NUCLEOTIDE SEQUENCE</scope>
    <source>
        <strain evidence="3">RSA 2281</strain>
    </source>
</reference>
<gene>
    <name evidence="3" type="ORF">BDA99DRAFT_510103</name>
</gene>
<evidence type="ECO:0000256" key="1">
    <source>
        <dbReference type="SAM" id="MobiDB-lite"/>
    </source>
</evidence>
<feature type="compositionally biased region" description="Acidic residues" evidence="1">
    <location>
        <begin position="123"/>
        <end position="136"/>
    </location>
</feature>
<organism evidence="3 4">
    <name type="scientific">Phascolomyces articulosus</name>
    <dbReference type="NCBI Taxonomy" id="60185"/>
    <lineage>
        <taxon>Eukaryota</taxon>
        <taxon>Fungi</taxon>
        <taxon>Fungi incertae sedis</taxon>
        <taxon>Mucoromycota</taxon>
        <taxon>Mucoromycotina</taxon>
        <taxon>Mucoromycetes</taxon>
        <taxon>Mucorales</taxon>
        <taxon>Lichtheimiaceae</taxon>
        <taxon>Phascolomyces</taxon>
    </lineage>
</organism>